<dbReference type="Pfam" id="PF20151">
    <property type="entry name" value="DUF6533"/>
    <property type="match status" value="1"/>
</dbReference>
<feature type="transmembrane region" description="Helical" evidence="1">
    <location>
        <begin position="66"/>
        <end position="95"/>
    </location>
</feature>
<feature type="transmembrane region" description="Helical" evidence="1">
    <location>
        <begin position="135"/>
        <end position="157"/>
    </location>
</feature>
<organism evidence="3 4">
    <name type="scientific">Suillus discolor</name>
    <dbReference type="NCBI Taxonomy" id="1912936"/>
    <lineage>
        <taxon>Eukaryota</taxon>
        <taxon>Fungi</taxon>
        <taxon>Dikarya</taxon>
        <taxon>Basidiomycota</taxon>
        <taxon>Agaricomycotina</taxon>
        <taxon>Agaricomycetes</taxon>
        <taxon>Agaricomycetidae</taxon>
        <taxon>Boletales</taxon>
        <taxon>Suillineae</taxon>
        <taxon>Suillaceae</taxon>
        <taxon>Suillus</taxon>
    </lineage>
</organism>
<protein>
    <recommendedName>
        <fullName evidence="2">DUF6533 domain-containing protein</fullName>
    </recommendedName>
</protein>
<evidence type="ECO:0000313" key="3">
    <source>
        <dbReference type="EMBL" id="KAG2110971.1"/>
    </source>
</evidence>
<dbReference type="GeneID" id="64690332"/>
<dbReference type="AlphaFoldDB" id="A0A9P7JVN6"/>
<evidence type="ECO:0000256" key="1">
    <source>
        <dbReference type="SAM" id="Phobius"/>
    </source>
</evidence>
<evidence type="ECO:0000313" key="4">
    <source>
        <dbReference type="Proteomes" id="UP000823399"/>
    </source>
</evidence>
<keyword evidence="4" id="KW-1185">Reference proteome</keyword>
<dbReference type="RefSeq" id="XP_041294445.1">
    <property type="nucleotide sequence ID" value="XM_041428073.1"/>
</dbReference>
<feature type="transmembrane region" description="Helical" evidence="1">
    <location>
        <begin position="190"/>
        <end position="209"/>
    </location>
</feature>
<dbReference type="Proteomes" id="UP000823399">
    <property type="component" value="Unassembled WGS sequence"/>
</dbReference>
<dbReference type="InterPro" id="IPR045340">
    <property type="entry name" value="DUF6533"/>
</dbReference>
<sequence length="334" mass="37748">MAVYYLHIFHKPHPDMTILSDDPAWWPIINFCRLYNYFLVACSTAVIYDWALTFGQEFELILRPRWSFMTVLYICVRYIGIQYFIINILLLLSITDVVRTVLWYIQVWNPVIVNAMLGGIMIARINAMHQGSKTLFIFLVAALLASTIASGVMMVIANLGVSSQKAVLSGFHTCITDIDIDMMYLIYESVIFTVVWEILVLFLAVWIVIKHFRELQQSPTGSTIGDCFTILIESHTFYFLAFVTMTCFTLGSLAPNITNTTERLIYFGVWAIAQILQMFVLGPRLILSVRKSHAKFVARADGEIGMTSIAFHTGGDLSIGGDALTCSTWNDPND</sequence>
<reference evidence="3" key="1">
    <citation type="journal article" date="2020" name="New Phytol.">
        <title>Comparative genomics reveals dynamic genome evolution in host specialist ectomycorrhizal fungi.</title>
        <authorList>
            <person name="Lofgren L.A."/>
            <person name="Nguyen N.H."/>
            <person name="Vilgalys R."/>
            <person name="Ruytinx J."/>
            <person name="Liao H.L."/>
            <person name="Branco S."/>
            <person name="Kuo A."/>
            <person name="LaButti K."/>
            <person name="Lipzen A."/>
            <person name="Andreopoulos W."/>
            <person name="Pangilinan J."/>
            <person name="Riley R."/>
            <person name="Hundley H."/>
            <person name="Na H."/>
            <person name="Barry K."/>
            <person name="Grigoriev I.V."/>
            <person name="Stajich J.E."/>
            <person name="Kennedy P.G."/>
        </authorList>
    </citation>
    <scope>NUCLEOTIDE SEQUENCE</scope>
    <source>
        <strain evidence="3">FC423</strain>
    </source>
</reference>
<keyword evidence="1" id="KW-0472">Membrane</keyword>
<comment type="caution">
    <text evidence="3">The sequence shown here is derived from an EMBL/GenBank/DDBJ whole genome shotgun (WGS) entry which is preliminary data.</text>
</comment>
<keyword evidence="1" id="KW-1133">Transmembrane helix</keyword>
<dbReference type="EMBL" id="JABBWM010000019">
    <property type="protein sequence ID" value="KAG2110971.1"/>
    <property type="molecule type" value="Genomic_DNA"/>
</dbReference>
<dbReference type="OrthoDB" id="2641865at2759"/>
<feature type="domain" description="DUF6533" evidence="2">
    <location>
        <begin position="37"/>
        <end position="81"/>
    </location>
</feature>
<feature type="transmembrane region" description="Helical" evidence="1">
    <location>
        <begin position="237"/>
        <end position="258"/>
    </location>
</feature>
<feature type="transmembrane region" description="Helical" evidence="1">
    <location>
        <begin position="101"/>
        <end position="123"/>
    </location>
</feature>
<keyword evidence="1" id="KW-0812">Transmembrane</keyword>
<accession>A0A9P7JVN6</accession>
<evidence type="ECO:0000259" key="2">
    <source>
        <dbReference type="Pfam" id="PF20151"/>
    </source>
</evidence>
<proteinExistence type="predicted"/>
<name>A0A9P7JVN6_9AGAM</name>
<gene>
    <name evidence="3" type="ORF">F5147DRAFT_110127</name>
</gene>
<feature type="transmembrane region" description="Helical" evidence="1">
    <location>
        <begin position="264"/>
        <end position="287"/>
    </location>
</feature>